<comment type="caution">
    <text evidence="10">The sequence shown here is derived from an EMBL/GenBank/DDBJ whole genome shotgun (WGS) entry which is preliminary data.</text>
</comment>
<sequence>MTYRLYVIEDERTIAESIKSFLEPYGYTIELAKDFTSILEEWKEIQPDLIVLDINLPYQNGFYLCQKIREKSTIPILILSARASEMEQVMGMEHGADDYMVKPFHLEVLHAKIKALLRRSYGNFAELAHQEEIQVGELVLSIPQMEIAYRGEIQSLTKNEWKLLHLLLDNAGKVVTRDSCLEALWDDHTFVDDNTLSVNVTRLRKKLQKWGLQDHLQTKRGFGYVYIGSVDADE</sequence>
<keyword evidence="2" id="KW-0902">Two-component regulatory system</keyword>
<dbReference type="InterPro" id="IPR001789">
    <property type="entry name" value="Sig_transdc_resp-reg_receiver"/>
</dbReference>
<dbReference type="Pfam" id="PF00486">
    <property type="entry name" value="Trans_reg_C"/>
    <property type="match status" value="1"/>
</dbReference>
<dbReference type="Gene3D" id="3.40.50.2300">
    <property type="match status" value="1"/>
</dbReference>
<name>A0A6I4VU55_9BACL</name>
<dbReference type="InterPro" id="IPR016032">
    <property type="entry name" value="Sig_transdc_resp-reg_C-effctor"/>
</dbReference>
<dbReference type="Gene3D" id="1.10.10.10">
    <property type="entry name" value="Winged helix-like DNA-binding domain superfamily/Winged helix DNA-binding domain"/>
    <property type="match status" value="1"/>
</dbReference>
<accession>A0A6I4VU55</accession>
<evidence type="ECO:0000256" key="4">
    <source>
        <dbReference type="ARBA" id="ARBA00023125"/>
    </source>
</evidence>
<feature type="modified residue" description="4-aspartylphosphate" evidence="6">
    <location>
        <position position="53"/>
    </location>
</feature>
<evidence type="ECO:0000313" key="10">
    <source>
        <dbReference type="EMBL" id="MXQ53400.1"/>
    </source>
</evidence>
<dbReference type="SMART" id="SM00448">
    <property type="entry name" value="REC"/>
    <property type="match status" value="1"/>
</dbReference>
<evidence type="ECO:0000256" key="2">
    <source>
        <dbReference type="ARBA" id="ARBA00023012"/>
    </source>
</evidence>
<dbReference type="GO" id="GO:0032993">
    <property type="term" value="C:protein-DNA complex"/>
    <property type="evidence" value="ECO:0007669"/>
    <property type="project" value="TreeGrafter"/>
</dbReference>
<dbReference type="GO" id="GO:0005829">
    <property type="term" value="C:cytosol"/>
    <property type="evidence" value="ECO:0007669"/>
    <property type="project" value="TreeGrafter"/>
</dbReference>
<evidence type="ECO:0000256" key="1">
    <source>
        <dbReference type="ARBA" id="ARBA00022553"/>
    </source>
</evidence>
<reference evidence="10 11" key="1">
    <citation type="submission" date="2019-12" db="EMBL/GenBank/DDBJ databases">
        <title>Whole-genome analyses of novel actinobacteria.</title>
        <authorList>
            <person name="Sahin N."/>
            <person name="Saygin H."/>
        </authorList>
    </citation>
    <scope>NUCLEOTIDE SEQUENCE [LARGE SCALE GENOMIC DNA]</scope>
    <source>
        <strain evidence="10 11">KC615</strain>
    </source>
</reference>
<dbReference type="SUPFAM" id="SSF52172">
    <property type="entry name" value="CheY-like"/>
    <property type="match status" value="1"/>
</dbReference>
<evidence type="ECO:0000259" key="9">
    <source>
        <dbReference type="PROSITE" id="PS51755"/>
    </source>
</evidence>
<dbReference type="RefSeq" id="WP_160800747.1">
    <property type="nucleotide sequence ID" value="NZ_WUUL01000003.1"/>
</dbReference>
<dbReference type="Proteomes" id="UP000430692">
    <property type="component" value="Unassembled WGS sequence"/>
</dbReference>
<dbReference type="InterPro" id="IPR039420">
    <property type="entry name" value="WalR-like"/>
</dbReference>
<feature type="domain" description="Response regulatory" evidence="8">
    <location>
        <begin position="4"/>
        <end position="117"/>
    </location>
</feature>
<dbReference type="PANTHER" id="PTHR48111:SF43">
    <property type="entry name" value="STAGE 0 SPORULATION PROTEIN A HOMOLOG"/>
    <property type="match status" value="1"/>
</dbReference>
<keyword evidence="4 7" id="KW-0238">DNA-binding</keyword>
<feature type="domain" description="OmpR/PhoB-type" evidence="9">
    <location>
        <begin position="130"/>
        <end position="228"/>
    </location>
</feature>
<keyword evidence="11" id="KW-1185">Reference proteome</keyword>
<dbReference type="PROSITE" id="PS51755">
    <property type="entry name" value="OMPR_PHOB"/>
    <property type="match status" value="1"/>
</dbReference>
<feature type="DNA-binding region" description="OmpR/PhoB-type" evidence="7">
    <location>
        <begin position="130"/>
        <end position="228"/>
    </location>
</feature>
<dbReference type="GO" id="GO:0000976">
    <property type="term" value="F:transcription cis-regulatory region binding"/>
    <property type="evidence" value="ECO:0007669"/>
    <property type="project" value="TreeGrafter"/>
</dbReference>
<dbReference type="InterPro" id="IPR011006">
    <property type="entry name" value="CheY-like_superfamily"/>
</dbReference>
<keyword evidence="5" id="KW-0804">Transcription</keyword>
<evidence type="ECO:0000259" key="8">
    <source>
        <dbReference type="PROSITE" id="PS50110"/>
    </source>
</evidence>
<dbReference type="PANTHER" id="PTHR48111">
    <property type="entry name" value="REGULATOR OF RPOS"/>
    <property type="match status" value="1"/>
</dbReference>
<protein>
    <submittedName>
        <fullName evidence="10">Response regulator</fullName>
    </submittedName>
</protein>
<dbReference type="SUPFAM" id="SSF46894">
    <property type="entry name" value="C-terminal effector domain of the bipartite response regulators"/>
    <property type="match status" value="1"/>
</dbReference>
<dbReference type="GO" id="GO:0006355">
    <property type="term" value="P:regulation of DNA-templated transcription"/>
    <property type="evidence" value="ECO:0007669"/>
    <property type="project" value="InterPro"/>
</dbReference>
<dbReference type="CDD" id="cd00383">
    <property type="entry name" value="trans_reg_C"/>
    <property type="match status" value="1"/>
</dbReference>
<evidence type="ECO:0000256" key="3">
    <source>
        <dbReference type="ARBA" id="ARBA00023015"/>
    </source>
</evidence>
<dbReference type="Pfam" id="PF00072">
    <property type="entry name" value="Response_reg"/>
    <property type="match status" value="1"/>
</dbReference>
<dbReference type="InterPro" id="IPR001867">
    <property type="entry name" value="OmpR/PhoB-type_DNA-bd"/>
</dbReference>
<keyword evidence="3" id="KW-0805">Transcription regulation</keyword>
<evidence type="ECO:0000256" key="7">
    <source>
        <dbReference type="PROSITE-ProRule" id="PRU01091"/>
    </source>
</evidence>
<dbReference type="AlphaFoldDB" id="A0A6I4VU55"/>
<evidence type="ECO:0000313" key="11">
    <source>
        <dbReference type="Proteomes" id="UP000430692"/>
    </source>
</evidence>
<proteinExistence type="predicted"/>
<evidence type="ECO:0000256" key="6">
    <source>
        <dbReference type="PROSITE-ProRule" id="PRU00169"/>
    </source>
</evidence>
<dbReference type="PROSITE" id="PS50110">
    <property type="entry name" value="RESPONSE_REGULATORY"/>
    <property type="match status" value="1"/>
</dbReference>
<gene>
    <name evidence="10" type="ORF">GSM42_06580</name>
</gene>
<dbReference type="SMART" id="SM00862">
    <property type="entry name" value="Trans_reg_C"/>
    <property type="match status" value="1"/>
</dbReference>
<dbReference type="GO" id="GO:0000156">
    <property type="term" value="F:phosphorelay response regulator activity"/>
    <property type="evidence" value="ECO:0007669"/>
    <property type="project" value="TreeGrafter"/>
</dbReference>
<keyword evidence="1 6" id="KW-0597">Phosphoprotein</keyword>
<organism evidence="10 11">
    <name type="scientific">Shimazuella alba</name>
    <dbReference type="NCBI Taxonomy" id="2690964"/>
    <lineage>
        <taxon>Bacteria</taxon>
        <taxon>Bacillati</taxon>
        <taxon>Bacillota</taxon>
        <taxon>Bacilli</taxon>
        <taxon>Bacillales</taxon>
        <taxon>Thermoactinomycetaceae</taxon>
        <taxon>Shimazuella</taxon>
    </lineage>
</organism>
<evidence type="ECO:0000256" key="5">
    <source>
        <dbReference type="ARBA" id="ARBA00023163"/>
    </source>
</evidence>
<dbReference type="Gene3D" id="6.10.250.690">
    <property type="match status" value="1"/>
</dbReference>
<dbReference type="InterPro" id="IPR036388">
    <property type="entry name" value="WH-like_DNA-bd_sf"/>
</dbReference>
<dbReference type="EMBL" id="WUUL01000003">
    <property type="protein sequence ID" value="MXQ53400.1"/>
    <property type="molecule type" value="Genomic_DNA"/>
</dbReference>